<keyword evidence="7" id="KW-0472">Membrane</keyword>
<evidence type="ECO:0000256" key="5">
    <source>
        <dbReference type="ARBA" id="ARBA00022840"/>
    </source>
</evidence>
<dbReference type="PATRIC" id="fig|1294273.3.peg.880"/>
<reference evidence="9 10" key="1">
    <citation type="submission" date="2013-03" db="EMBL/GenBank/DDBJ databases">
        <authorList>
            <person name="Fiebig A."/>
            <person name="Goeker M."/>
            <person name="Klenk H.-P.P."/>
        </authorList>
    </citation>
    <scope>NUCLEOTIDE SEQUENCE [LARGE SCALE GENOMIC DNA]</scope>
    <source>
        <strain evidence="10">DSM 19469</strain>
    </source>
</reference>
<evidence type="ECO:0000256" key="4">
    <source>
        <dbReference type="ARBA" id="ARBA00022741"/>
    </source>
</evidence>
<keyword evidence="1" id="KW-0813">Transport</keyword>
<evidence type="ECO:0000256" key="2">
    <source>
        <dbReference type="ARBA" id="ARBA00022475"/>
    </source>
</evidence>
<dbReference type="PROSITE" id="PS50893">
    <property type="entry name" value="ABC_TRANSPORTER_2"/>
    <property type="match status" value="1"/>
</dbReference>
<dbReference type="Proteomes" id="UP000019593">
    <property type="component" value="Chromosome"/>
</dbReference>
<evidence type="ECO:0000256" key="7">
    <source>
        <dbReference type="ARBA" id="ARBA00023136"/>
    </source>
</evidence>
<dbReference type="GO" id="GO:0005524">
    <property type="term" value="F:ATP binding"/>
    <property type="evidence" value="ECO:0007669"/>
    <property type="project" value="UniProtKB-KW"/>
</dbReference>
<gene>
    <name evidence="9" type="ORF">roselon_00900</name>
</gene>
<evidence type="ECO:0000256" key="3">
    <source>
        <dbReference type="ARBA" id="ARBA00022519"/>
    </source>
</evidence>
<dbReference type="Gene3D" id="3.40.50.300">
    <property type="entry name" value="P-loop containing nucleotide triphosphate hydrolases"/>
    <property type="match status" value="1"/>
</dbReference>
<dbReference type="SUPFAM" id="SSF52540">
    <property type="entry name" value="P-loop containing nucleoside triphosphate hydrolases"/>
    <property type="match status" value="1"/>
</dbReference>
<dbReference type="InterPro" id="IPR017871">
    <property type="entry name" value="ABC_transporter-like_CS"/>
</dbReference>
<evidence type="ECO:0000256" key="6">
    <source>
        <dbReference type="ARBA" id="ARBA00022967"/>
    </source>
</evidence>
<keyword evidence="4" id="KW-0547">Nucleotide-binding</keyword>
<dbReference type="STRING" id="1294273.roselon_00900"/>
<keyword evidence="6" id="KW-1278">Translocase</keyword>
<feature type="domain" description="ABC transporter" evidence="8">
    <location>
        <begin position="2"/>
        <end position="229"/>
    </location>
</feature>
<dbReference type="GO" id="GO:0016887">
    <property type="term" value="F:ATP hydrolysis activity"/>
    <property type="evidence" value="ECO:0007669"/>
    <property type="project" value="InterPro"/>
</dbReference>
<dbReference type="InterPro" id="IPR003593">
    <property type="entry name" value="AAA+_ATPase"/>
</dbReference>
<dbReference type="AlphaFoldDB" id="W8RQ56"/>
<dbReference type="InterPro" id="IPR003439">
    <property type="entry name" value="ABC_transporter-like_ATP-bd"/>
</dbReference>
<dbReference type="Pfam" id="PF00005">
    <property type="entry name" value="ABC_tran"/>
    <property type="match status" value="1"/>
</dbReference>
<evidence type="ECO:0000259" key="8">
    <source>
        <dbReference type="PROSITE" id="PS50893"/>
    </source>
</evidence>
<name>W8RQ56_9RHOB</name>
<dbReference type="RefSeq" id="WP_025311184.1">
    <property type="nucleotide sequence ID" value="NZ_CP004372.1"/>
</dbReference>
<dbReference type="PROSITE" id="PS00211">
    <property type="entry name" value="ABC_TRANSPORTER_1"/>
    <property type="match status" value="1"/>
</dbReference>
<dbReference type="eggNOG" id="COG3840">
    <property type="taxonomic scope" value="Bacteria"/>
</dbReference>
<evidence type="ECO:0000313" key="10">
    <source>
        <dbReference type="Proteomes" id="UP000019593"/>
    </source>
</evidence>
<organism evidence="9 10">
    <name type="scientific">Roseicyclus elongatus DSM 19469</name>
    <dbReference type="NCBI Taxonomy" id="1294273"/>
    <lineage>
        <taxon>Bacteria</taxon>
        <taxon>Pseudomonadati</taxon>
        <taxon>Pseudomonadota</taxon>
        <taxon>Alphaproteobacteria</taxon>
        <taxon>Rhodobacterales</taxon>
        <taxon>Roseobacteraceae</taxon>
        <taxon>Roseicyclus</taxon>
    </lineage>
</organism>
<dbReference type="KEGG" id="red:roselon_00900"/>
<proteinExistence type="predicted"/>
<dbReference type="PANTHER" id="PTHR42781:SF1">
    <property type="entry name" value="THIAMINE IMPORT ATP-BINDING PROTEIN THIQ"/>
    <property type="match status" value="1"/>
</dbReference>
<dbReference type="EMBL" id="CP004372">
    <property type="protein sequence ID" value="AHM03304.1"/>
    <property type="molecule type" value="Genomic_DNA"/>
</dbReference>
<keyword evidence="5 9" id="KW-0067">ATP-binding</keyword>
<dbReference type="SMART" id="SM00382">
    <property type="entry name" value="AAA"/>
    <property type="match status" value="1"/>
</dbReference>
<dbReference type="HOGENOM" id="CLU_000604_1_22_5"/>
<dbReference type="InterPro" id="IPR027417">
    <property type="entry name" value="P-loop_NTPase"/>
</dbReference>
<dbReference type="PANTHER" id="PTHR42781">
    <property type="entry name" value="SPERMIDINE/PUTRESCINE IMPORT ATP-BINDING PROTEIN POTA"/>
    <property type="match status" value="1"/>
</dbReference>
<evidence type="ECO:0000256" key="1">
    <source>
        <dbReference type="ARBA" id="ARBA00022448"/>
    </source>
</evidence>
<evidence type="ECO:0000313" key="9">
    <source>
        <dbReference type="EMBL" id="AHM03304.1"/>
    </source>
</evidence>
<keyword evidence="3" id="KW-0997">Cell inner membrane</keyword>
<keyword evidence="2" id="KW-1003">Cell membrane</keyword>
<dbReference type="OrthoDB" id="9802264at2"/>
<sequence length="229" mass="24574">MLRLETTVTRWGGFRLKADVSIAAGERVALLGASGSGKSSLLALIAGFQHPDEGRILIDGQDMTMTPVADRPLSILFQDGNLFPHLSVFDNVALGLRPDLRLDPADRARVEGALDKVGLAGMGARAPSALSGGQQSRVALARMLLRDRPLALLDEPFAALDPGLRAEMLGLVAALCDDTGLTLIMASHDLRDAERLCDRLILLAEGQVVLDDRLDVALRQAPEPLKPWM</sequence>
<dbReference type="InterPro" id="IPR050093">
    <property type="entry name" value="ABC_SmlMolc_Importer"/>
</dbReference>
<protein>
    <submittedName>
        <fullName evidence="9">Thiamin ABC transporter, ATPase component / Thiamine transport ATP-binding protein thiQ</fullName>
    </submittedName>
</protein>
<keyword evidence="10" id="KW-1185">Reference proteome</keyword>
<accession>W8RQ56</accession>